<dbReference type="Pfam" id="PF04014">
    <property type="entry name" value="MazE_antitoxin"/>
    <property type="match status" value="1"/>
</dbReference>
<gene>
    <name evidence="2" type="primary">abrB_5</name>
    <name evidence="2" type="ORF">SDC9_212290</name>
</gene>
<comment type="caution">
    <text evidence="2">The sequence shown here is derived from an EMBL/GenBank/DDBJ whole genome shotgun (WGS) entry which is preliminary data.</text>
</comment>
<dbReference type="SMART" id="SM00966">
    <property type="entry name" value="SpoVT_AbrB"/>
    <property type="match status" value="1"/>
</dbReference>
<dbReference type="GO" id="GO:0003677">
    <property type="term" value="F:DNA binding"/>
    <property type="evidence" value="ECO:0007669"/>
    <property type="project" value="InterPro"/>
</dbReference>
<dbReference type="PANTHER" id="PTHR36432:SF4">
    <property type="entry name" value="TRANSITION STATE REGULATOR ABH-RELATED"/>
    <property type="match status" value="1"/>
</dbReference>
<dbReference type="InterPro" id="IPR007159">
    <property type="entry name" value="SpoVT-AbrB_dom"/>
</dbReference>
<proteinExistence type="predicted"/>
<accession>A0A645JLH3</accession>
<organism evidence="2">
    <name type="scientific">bioreactor metagenome</name>
    <dbReference type="NCBI Taxonomy" id="1076179"/>
    <lineage>
        <taxon>unclassified sequences</taxon>
        <taxon>metagenomes</taxon>
        <taxon>ecological metagenomes</taxon>
    </lineage>
</organism>
<evidence type="ECO:0000259" key="1">
    <source>
        <dbReference type="PROSITE" id="PS51740"/>
    </source>
</evidence>
<dbReference type="PROSITE" id="PS51740">
    <property type="entry name" value="SPOVT_ABRB"/>
    <property type="match status" value="1"/>
</dbReference>
<reference evidence="2" key="1">
    <citation type="submission" date="2019-08" db="EMBL/GenBank/DDBJ databases">
        <authorList>
            <person name="Kucharzyk K."/>
            <person name="Murdoch R.W."/>
            <person name="Higgins S."/>
            <person name="Loffler F."/>
        </authorList>
    </citation>
    <scope>NUCLEOTIDE SEQUENCE</scope>
</reference>
<dbReference type="PANTHER" id="PTHR36432">
    <property type="match status" value="1"/>
</dbReference>
<feature type="domain" description="SpoVT-AbrB" evidence="1">
    <location>
        <begin position="5"/>
        <end position="51"/>
    </location>
</feature>
<name>A0A645JLH3_9ZZZZ</name>
<dbReference type="InterPro" id="IPR037914">
    <property type="entry name" value="SpoVT-AbrB_sf"/>
</dbReference>
<dbReference type="AlphaFoldDB" id="A0A645JLH3"/>
<dbReference type="SUPFAM" id="SSF89447">
    <property type="entry name" value="AbrB/MazE/MraZ-like"/>
    <property type="match status" value="1"/>
</dbReference>
<dbReference type="EMBL" id="VSSQ01145512">
    <property type="protein sequence ID" value="MPN64515.1"/>
    <property type="molecule type" value="Genomic_DNA"/>
</dbReference>
<dbReference type="Gene3D" id="2.10.260.10">
    <property type="match status" value="1"/>
</dbReference>
<dbReference type="NCBIfam" id="TIGR01439">
    <property type="entry name" value="lp_hng_hel_AbrB"/>
    <property type="match status" value="1"/>
</dbReference>
<dbReference type="InterPro" id="IPR052731">
    <property type="entry name" value="B_subtilis_Trans_State_Reg"/>
</dbReference>
<evidence type="ECO:0000313" key="2">
    <source>
        <dbReference type="EMBL" id="MPN64515.1"/>
    </source>
</evidence>
<protein>
    <submittedName>
        <fullName evidence="2">Transition state regulatory protein AbrB</fullName>
    </submittedName>
</protein>
<sequence length="97" mass="10968">MQKTGIIRQVDELGRFVIPKELRISMGIVAKDPLELRVLGDGGIALYKHDPAMSLSDSVTHLKMRVHENDMLAADTREAALQKLSELEGIFKRRERL</sequence>